<feature type="region of interest" description="Disordered" evidence="1">
    <location>
        <begin position="112"/>
        <end position="179"/>
    </location>
</feature>
<name>A0A6C0BAU1_9ZZZZ</name>
<protein>
    <submittedName>
        <fullName evidence="2">Uncharacterized protein</fullName>
    </submittedName>
</protein>
<accession>A0A6C0BAU1</accession>
<sequence>MIKKKNKKKKGKKLYPKLKKLTEEYIKRLFLSMTIYCDAMHENGLVPYETRHKQKDCTLSDIARKIDNFLSDTPKGYLMLTGPEVIGLTFGPEAQEQYEQFLDQDVDEEAGHGVDEDDYAGYGVGLEEEPEKGEPEEKINWDQVDGGKRRKTKRRKSMKRKIRTKKNKRKIISKRRMRK</sequence>
<proteinExistence type="predicted"/>
<feature type="compositionally biased region" description="Basic residues" evidence="1">
    <location>
        <begin position="148"/>
        <end position="179"/>
    </location>
</feature>
<evidence type="ECO:0000313" key="2">
    <source>
        <dbReference type="EMBL" id="QHS89150.1"/>
    </source>
</evidence>
<dbReference type="AlphaFoldDB" id="A0A6C0BAU1"/>
<reference evidence="2" key="1">
    <citation type="journal article" date="2020" name="Nature">
        <title>Giant virus diversity and host interactions through global metagenomics.</title>
        <authorList>
            <person name="Schulz F."/>
            <person name="Roux S."/>
            <person name="Paez-Espino D."/>
            <person name="Jungbluth S."/>
            <person name="Walsh D.A."/>
            <person name="Denef V.J."/>
            <person name="McMahon K.D."/>
            <person name="Konstantinidis K.T."/>
            <person name="Eloe-Fadrosh E.A."/>
            <person name="Kyrpides N.C."/>
            <person name="Woyke T."/>
        </authorList>
    </citation>
    <scope>NUCLEOTIDE SEQUENCE</scope>
    <source>
        <strain evidence="2">GVMAG-M-3300010158-59</strain>
    </source>
</reference>
<evidence type="ECO:0000256" key="1">
    <source>
        <dbReference type="SAM" id="MobiDB-lite"/>
    </source>
</evidence>
<dbReference type="EMBL" id="MN739106">
    <property type="protein sequence ID" value="QHS89150.1"/>
    <property type="molecule type" value="Genomic_DNA"/>
</dbReference>
<organism evidence="2">
    <name type="scientific">viral metagenome</name>
    <dbReference type="NCBI Taxonomy" id="1070528"/>
    <lineage>
        <taxon>unclassified sequences</taxon>
        <taxon>metagenomes</taxon>
        <taxon>organismal metagenomes</taxon>
    </lineage>
</organism>